<feature type="compositionally biased region" description="Gly residues" evidence="1">
    <location>
        <begin position="23"/>
        <end position="41"/>
    </location>
</feature>
<dbReference type="AlphaFoldDB" id="A0A0J8RRK8"/>
<evidence type="ECO:0000256" key="1">
    <source>
        <dbReference type="SAM" id="MobiDB-lite"/>
    </source>
</evidence>
<evidence type="ECO:0000313" key="3">
    <source>
        <dbReference type="Proteomes" id="UP000054563"/>
    </source>
</evidence>
<reference evidence="3" key="1">
    <citation type="journal article" date="2010" name="Genome Res.">
        <title>Population genomic sequencing of Coccidioides fungi reveals recent hybridization and transposon control.</title>
        <authorList>
            <person name="Neafsey D.E."/>
            <person name="Barker B.M."/>
            <person name="Sharpton T.J."/>
            <person name="Stajich J.E."/>
            <person name="Park D.J."/>
            <person name="Whiston E."/>
            <person name="Hung C.-Y."/>
            <person name="McMahan C."/>
            <person name="White J."/>
            <person name="Sykes S."/>
            <person name="Heiman D."/>
            <person name="Young S."/>
            <person name="Zeng Q."/>
            <person name="Abouelleil A."/>
            <person name="Aftuck L."/>
            <person name="Bessette D."/>
            <person name="Brown A."/>
            <person name="FitzGerald M."/>
            <person name="Lui A."/>
            <person name="Macdonald J.P."/>
            <person name="Priest M."/>
            <person name="Orbach M.J."/>
            <person name="Galgiani J.N."/>
            <person name="Kirkland T.N."/>
            <person name="Cole G.T."/>
            <person name="Birren B.W."/>
            <person name="Henn M.R."/>
            <person name="Taylor J.W."/>
            <person name="Rounsley S.D."/>
        </authorList>
    </citation>
    <scope>NUCLEOTIDE SEQUENCE [LARGE SCALE GENOMIC DNA]</scope>
    <source>
        <strain evidence="3">H538.4</strain>
    </source>
</reference>
<name>A0A0J8RRK8_COCIT</name>
<proteinExistence type="predicted"/>
<dbReference type="VEuPathDB" id="FungiDB:CIHG_05216"/>
<accession>A0A0J8RRK8</accession>
<sequence>MTPQGPNPAGRGWDQSGANFGPGMPGQGYGQVPGGAAGYGRGQNNPGSGWAQPNAGNFGNGFGGYQA</sequence>
<gene>
    <name evidence="2" type="ORF">CIHG_05216</name>
</gene>
<feature type="region of interest" description="Disordered" evidence="1">
    <location>
        <begin position="1"/>
        <end position="67"/>
    </location>
</feature>
<evidence type="ECO:0000313" key="2">
    <source>
        <dbReference type="EMBL" id="KMU87422.1"/>
    </source>
</evidence>
<dbReference type="Proteomes" id="UP000054563">
    <property type="component" value="Unassembled WGS sequence"/>
</dbReference>
<protein>
    <submittedName>
        <fullName evidence="2">Uncharacterized protein</fullName>
    </submittedName>
</protein>
<feature type="compositionally biased region" description="Gly residues" evidence="1">
    <location>
        <begin position="58"/>
        <end position="67"/>
    </location>
</feature>
<organism evidence="2 3">
    <name type="scientific">Coccidioides immitis H538.4</name>
    <dbReference type="NCBI Taxonomy" id="396776"/>
    <lineage>
        <taxon>Eukaryota</taxon>
        <taxon>Fungi</taxon>
        <taxon>Dikarya</taxon>
        <taxon>Ascomycota</taxon>
        <taxon>Pezizomycotina</taxon>
        <taxon>Eurotiomycetes</taxon>
        <taxon>Eurotiomycetidae</taxon>
        <taxon>Onygenales</taxon>
        <taxon>Onygenaceae</taxon>
        <taxon>Coccidioides</taxon>
    </lineage>
</organism>
<dbReference type="EMBL" id="DS016998">
    <property type="protein sequence ID" value="KMU87422.1"/>
    <property type="molecule type" value="Genomic_DNA"/>
</dbReference>
<dbReference type="STRING" id="396776.A0A0J8RRK8"/>